<organism evidence="1 2">
    <name type="scientific">Rhodococcus oxybenzonivorans</name>
    <dbReference type="NCBI Taxonomy" id="1990687"/>
    <lineage>
        <taxon>Bacteria</taxon>
        <taxon>Bacillati</taxon>
        <taxon>Actinomycetota</taxon>
        <taxon>Actinomycetes</taxon>
        <taxon>Mycobacteriales</taxon>
        <taxon>Nocardiaceae</taxon>
        <taxon>Rhodococcus</taxon>
    </lineage>
</organism>
<keyword evidence="2" id="KW-1185">Reference proteome</keyword>
<proteinExistence type="predicted"/>
<dbReference type="OrthoDB" id="3724496at2"/>
<dbReference type="Proteomes" id="UP000245711">
    <property type="component" value="Chromosome"/>
</dbReference>
<dbReference type="GO" id="GO:0006974">
    <property type="term" value="P:DNA damage response"/>
    <property type="evidence" value="ECO:0007669"/>
    <property type="project" value="TreeGrafter"/>
</dbReference>
<dbReference type="Pfam" id="PF04402">
    <property type="entry name" value="SIMPL"/>
    <property type="match status" value="1"/>
</dbReference>
<evidence type="ECO:0008006" key="3">
    <source>
        <dbReference type="Google" id="ProtNLM"/>
    </source>
</evidence>
<dbReference type="InterPro" id="IPR052022">
    <property type="entry name" value="26kDa_periplasmic_antigen"/>
</dbReference>
<evidence type="ECO:0000313" key="1">
    <source>
        <dbReference type="EMBL" id="AWK71838.1"/>
    </source>
</evidence>
<name>A0A2S2BTE1_9NOCA</name>
<protein>
    <recommendedName>
        <fullName evidence="3">SIMPL domain-containing protein</fullName>
    </recommendedName>
</protein>
<dbReference type="PANTHER" id="PTHR34387:SF2">
    <property type="entry name" value="SLR1258 PROTEIN"/>
    <property type="match status" value="1"/>
</dbReference>
<dbReference type="InterPro" id="IPR007497">
    <property type="entry name" value="SIMPL/DUF541"/>
</dbReference>
<dbReference type="Gene3D" id="3.30.70.2970">
    <property type="entry name" value="Protein of unknown function (DUF541), domain 2"/>
    <property type="match status" value="1"/>
</dbReference>
<dbReference type="RefSeq" id="WP_109328456.1">
    <property type="nucleotide sequence ID" value="NZ_CP021354.1"/>
</dbReference>
<dbReference type="KEGG" id="roz:CBI38_09805"/>
<reference evidence="1 2" key="1">
    <citation type="submission" date="2017-05" db="EMBL/GenBank/DDBJ databases">
        <title>Isolation of Rhodococcus sp. S2-17 biodegrading of BP-3.</title>
        <authorList>
            <person name="Lee Y."/>
            <person name="Kim K.H."/>
            <person name="Chun B.H."/>
            <person name="Jung H.S."/>
            <person name="Jeon C.O."/>
        </authorList>
    </citation>
    <scope>NUCLEOTIDE SEQUENCE [LARGE SCALE GENOMIC DNA]</scope>
    <source>
        <strain evidence="1 2">S2-17</strain>
    </source>
</reference>
<dbReference type="AlphaFoldDB" id="A0A2S2BTE1"/>
<gene>
    <name evidence="1" type="ORF">CBI38_09805</name>
</gene>
<accession>A0A2S2BTE1</accession>
<dbReference type="PANTHER" id="PTHR34387">
    <property type="entry name" value="SLR1258 PROTEIN"/>
    <property type="match status" value="1"/>
</dbReference>
<dbReference type="Gene3D" id="3.30.110.170">
    <property type="entry name" value="Protein of unknown function (DUF541), domain 1"/>
    <property type="match status" value="1"/>
</dbReference>
<evidence type="ECO:0000313" key="2">
    <source>
        <dbReference type="Proteomes" id="UP000245711"/>
    </source>
</evidence>
<dbReference type="EMBL" id="CP021354">
    <property type="protein sequence ID" value="AWK71838.1"/>
    <property type="molecule type" value="Genomic_DNA"/>
</dbReference>
<sequence>MHTSPVVVTVAGHGEATFAPERCTVAVVVRIETGEVERSVGTATATVSRLTELINAQFDSHHGPINWWSLDQVRHSRHRPYNKDGLQLPYVYRAEAALEVKFSQLGAVGGFVDAVSTLEGVNVGNFDWALTSKSRAARIVQVRELAIRDAQSKAETYARSLGRNTVHPVAIADPGMLGVDAGSSHTAVGARAFAAGGSNEAIALKPENITLSADVHARFEAW</sequence>